<dbReference type="Pfam" id="PF00646">
    <property type="entry name" value="F-box"/>
    <property type="match status" value="1"/>
</dbReference>
<dbReference type="NCBIfam" id="TIGR01640">
    <property type="entry name" value="F_box_assoc_1"/>
    <property type="match status" value="1"/>
</dbReference>
<dbReference type="Pfam" id="PF08268">
    <property type="entry name" value="FBA_3"/>
    <property type="match status" value="1"/>
</dbReference>
<dbReference type="InterPro" id="IPR036047">
    <property type="entry name" value="F-box-like_dom_sf"/>
</dbReference>
<dbReference type="AlphaFoldDB" id="A0AA88V252"/>
<proteinExistence type="predicted"/>
<name>A0AA88V252_9ASTE</name>
<feature type="compositionally biased region" description="Polar residues" evidence="1">
    <location>
        <begin position="13"/>
        <end position="30"/>
    </location>
</feature>
<organism evidence="3 4">
    <name type="scientific">Escallonia herrerae</name>
    <dbReference type="NCBI Taxonomy" id="1293975"/>
    <lineage>
        <taxon>Eukaryota</taxon>
        <taxon>Viridiplantae</taxon>
        <taxon>Streptophyta</taxon>
        <taxon>Embryophyta</taxon>
        <taxon>Tracheophyta</taxon>
        <taxon>Spermatophyta</taxon>
        <taxon>Magnoliopsida</taxon>
        <taxon>eudicotyledons</taxon>
        <taxon>Gunneridae</taxon>
        <taxon>Pentapetalae</taxon>
        <taxon>asterids</taxon>
        <taxon>campanulids</taxon>
        <taxon>Escalloniales</taxon>
        <taxon>Escalloniaceae</taxon>
        <taxon>Escallonia</taxon>
    </lineage>
</organism>
<reference evidence="3" key="1">
    <citation type="submission" date="2022-12" db="EMBL/GenBank/DDBJ databases">
        <title>Draft genome assemblies for two species of Escallonia (Escalloniales).</title>
        <authorList>
            <person name="Chanderbali A."/>
            <person name="Dervinis C."/>
            <person name="Anghel I."/>
            <person name="Soltis D."/>
            <person name="Soltis P."/>
            <person name="Zapata F."/>
        </authorList>
    </citation>
    <scope>NUCLEOTIDE SEQUENCE</scope>
    <source>
        <strain evidence="3">UCBG64.0493</strain>
        <tissue evidence="3">Leaf</tissue>
    </source>
</reference>
<dbReference type="EMBL" id="JAVXUP010003050">
    <property type="protein sequence ID" value="KAK3000274.1"/>
    <property type="molecule type" value="Genomic_DNA"/>
</dbReference>
<dbReference type="Proteomes" id="UP001188597">
    <property type="component" value="Unassembled WGS sequence"/>
</dbReference>
<dbReference type="SUPFAM" id="SSF50965">
    <property type="entry name" value="Galactose oxidase, central domain"/>
    <property type="match status" value="1"/>
</dbReference>
<dbReference type="Gene3D" id="1.20.1280.50">
    <property type="match status" value="1"/>
</dbReference>
<evidence type="ECO:0000256" key="1">
    <source>
        <dbReference type="SAM" id="MobiDB-lite"/>
    </source>
</evidence>
<evidence type="ECO:0000313" key="4">
    <source>
        <dbReference type="Proteomes" id="UP001188597"/>
    </source>
</evidence>
<dbReference type="InterPro" id="IPR011043">
    <property type="entry name" value="Gal_Oxase/kelch_b-propeller"/>
</dbReference>
<sequence length="416" mass="46586">MAGISIISRPIATRQTQTPIRPSAQDQALSTDNVPSPLLPTLLDLPSHVIADILSRLPAKNVIHCRCVCRTFRKLLSEPYFIKLHLSRSPTTLIIAQYDSAELKKLKLVELEDEPDHHDLYYDPVMEFSPGVGFQLLVGSVNGLVCLCSFSQHESDTIYICNPTLRQYATLPKPKHERKYPFLIDTAFGFSSVSGEYKVVRMSEGPADDRRLSTYRTACEVYTLGTGSWRSVGDVPLLEGWYGAASLNDKLHWLVSELEGQERVICSFDVEKEVFRTLSPAPPLNPISSSGYQIVSLTVLQGCLCVCDNSADDGDIVVCWMMEDYGVKESCSKEIVISKKFVQDWLSYEMIYPLKVLKDGDVLILFWDVRLFSYSPKSQTLEDLACAPGGIMLVVLHDPSFVSLRDVRASILFEKV</sequence>
<dbReference type="InterPro" id="IPR017451">
    <property type="entry name" value="F-box-assoc_interact_dom"/>
</dbReference>
<comment type="caution">
    <text evidence="3">The sequence shown here is derived from an EMBL/GenBank/DDBJ whole genome shotgun (WGS) entry which is preliminary data.</text>
</comment>
<protein>
    <recommendedName>
        <fullName evidence="2">F-box domain-containing protein</fullName>
    </recommendedName>
</protein>
<dbReference type="InterPro" id="IPR050796">
    <property type="entry name" value="SCF_F-box_component"/>
</dbReference>
<dbReference type="PANTHER" id="PTHR31672:SF13">
    <property type="entry name" value="F-BOX PROTEIN CPR30-LIKE"/>
    <property type="match status" value="1"/>
</dbReference>
<dbReference type="PANTHER" id="PTHR31672">
    <property type="entry name" value="BNACNNG10540D PROTEIN"/>
    <property type="match status" value="1"/>
</dbReference>
<dbReference type="InterPro" id="IPR013187">
    <property type="entry name" value="F-box-assoc_dom_typ3"/>
</dbReference>
<feature type="region of interest" description="Disordered" evidence="1">
    <location>
        <begin position="1"/>
        <end position="30"/>
    </location>
</feature>
<dbReference type="SMART" id="SM00256">
    <property type="entry name" value="FBOX"/>
    <property type="match status" value="1"/>
</dbReference>
<evidence type="ECO:0000259" key="2">
    <source>
        <dbReference type="PROSITE" id="PS50181"/>
    </source>
</evidence>
<keyword evidence="4" id="KW-1185">Reference proteome</keyword>
<feature type="domain" description="F-box" evidence="2">
    <location>
        <begin position="39"/>
        <end position="84"/>
    </location>
</feature>
<evidence type="ECO:0000313" key="3">
    <source>
        <dbReference type="EMBL" id="KAK3000274.1"/>
    </source>
</evidence>
<dbReference type="SUPFAM" id="SSF81383">
    <property type="entry name" value="F-box domain"/>
    <property type="match status" value="1"/>
</dbReference>
<dbReference type="InterPro" id="IPR001810">
    <property type="entry name" value="F-box_dom"/>
</dbReference>
<gene>
    <name evidence="3" type="ORF">RJ639_022804</name>
</gene>
<accession>A0AA88V252</accession>
<dbReference type="PROSITE" id="PS50181">
    <property type="entry name" value="FBOX"/>
    <property type="match status" value="1"/>
</dbReference>